<protein>
    <submittedName>
        <fullName evidence="1">Uncharacterized protein</fullName>
    </submittedName>
</protein>
<keyword evidence="2" id="KW-1185">Reference proteome</keyword>
<dbReference type="Proteomes" id="UP000483362">
    <property type="component" value="Unassembled WGS sequence"/>
</dbReference>
<name>A0A6L5XDC9_9BACT</name>
<dbReference type="AlphaFoldDB" id="A0A6L5XDC9"/>
<evidence type="ECO:0000313" key="1">
    <source>
        <dbReference type="EMBL" id="MSS17293.1"/>
    </source>
</evidence>
<dbReference type="RefSeq" id="WP_154327156.1">
    <property type="nucleotide sequence ID" value="NZ_CP045696.1"/>
</dbReference>
<gene>
    <name evidence="1" type="ORF">FYJ29_05880</name>
</gene>
<comment type="caution">
    <text evidence="1">The sequence shown here is derived from an EMBL/GenBank/DDBJ whole genome shotgun (WGS) entry which is preliminary data.</text>
</comment>
<accession>A0A6L5XDC9</accession>
<reference evidence="1 2" key="1">
    <citation type="submission" date="2019-08" db="EMBL/GenBank/DDBJ databases">
        <title>In-depth cultivation of the pig gut microbiome towards novel bacterial diversity and tailored functional studies.</title>
        <authorList>
            <person name="Wylensek D."/>
            <person name="Hitch T.C.A."/>
            <person name="Clavel T."/>
        </authorList>
    </citation>
    <scope>NUCLEOTIDE SEQUENCE [LARGE SCALE GENOMIC DNA]</scope>
    <source>
        <strain evidence="1 2">Oil-RF-744-WCA-WT-10</strain>
    </source>
</reference>
<sequence>MLHNSQINRLLTSIVASMVVLSAVATVEVQLPRHEVEEIACRLRASYNELMSDRAGQEALNRLLRQQSSQLKQETKKHVAHHCAHQASSACCTELGYVVWAAPVAALQVPVCAPSTPGVAASPIKIRAPGYSI</sequence>
<evidence type="ECO:0000313" key="2">
    <source>
        <dbReference type="Proteomes" id="UP000483362"/>
    </source>
</evidence>
<organism evidence="1 2">
    <name type="scientific">Sodaliphilus pleomorphus</name>
    <dbReference type="NCBI Taxonomy" id="2606626"/>
    <lineage>
        <taxon>Bacteria</taxon>
        <taxon>Pseudomonadati</taxon>
        <taxon>Bacteroidota</taxon>
        <taxon>Bacteroidia</taxon>
        <taxon>Bacteroidales</taxon>
        <taxon>Muribaculaceae</taxon>
        <taxon>Sodaliphilus</taxon>
    </lineage>
</organism>
<dbReference type="EMBL" id="VULT01000007">
    <property type="protein sequence ID" value="MSS17293.1"/>
    <property type="molecule type" value="Genomic_DNA"/>
</dbReference>
<proteinExistence type="predicted"/>